<proteinExistence type="predicted"/>
<gene>
    <name evidence="9" type="ORF">TCIL3000_0_50230</name>
</gene>
<evidence type="ECO:0000256" key="4">
    <source>
        <dbReference type="ARBA" id="ARBA00023136"/>
    </source>
</evidence>
<reference evidence="9 10" key="2">
    <citation type="journal article" date="2012" name="Proc. Natl. Acad. Sci. U.S.A.">
        <title>Antigenic diversity is generated by distinct evolutionary mechanisms in African trypanosome species.</title>
        <authorList>
            <person name="Jackson A.P."/>
            <person name="Berry A."/>
            <person name="Aslett M."/>
            <person name="Allison H.C."/>
            <person name="Burton P."/>
            <person name="Vavrova-Anderson J."/>
            <person name="Brown R."/>
            <person name="Browne H."/>
            <person name="Corton N."/>
            <person name="Hauser H."/>
            <person name="Gamble J."/>
            <person name="Gilderthorp R."/>
            <person name="Marcello L."/>
            <person name="McQuillan J."/>
            <person name="Otto T.D."/>
            <person name="Quail M.A."/>
            <person name="Sanders M.J."/>
            <person name="van Tonder A."/>
            <person name="Ginger M.L."/>
            <person name="Field M.C."/>
            <person name="Barry J.D."/>
            <person name="Hertz-Fowler C."/>
            <person name="Berriman M."/>
        </authorList>
    </citation>
    <scope>NUCLEOTIDE SEQUENCE [LARGE SCALE GENOMIC DNA]</scope>
    <source>
        <strain evidence="9 10">IL3000</strain>
    </source>
</reference>
<evidence type="ECO:0000256" key="6">
    <source>
        <dbReference type="ARBA" id="ARBA00023288"/>
    </source>
</evidence>
<keyword evidence="5" id="KW-0325">Glycoprotein</keyword>
<name>F9WAY2_TRYCI</name>
<evidence type="ECO:0000256" key="5">
    <source>
        <dbReference type="ARBA" id="ARBA00023180"/>
    </source>
</evidence>
<dbReference type="GO" id="GO:0005886">
    <property type="term" value="C:plasma membrane"/>
    <property type="evidence" value="ECO:0007669"/>
    <property type="project" value="UniProtKB-SubCell"/>
</dbReference>
<dbReference type="InterPro" id="IPR001812">
    <property type="entry name" value="Trypano_VSG_A_N_dom"/>
</dbReference>
<dbReference type="GO" id="GO:0098552">
    <property type="term" value="C:side of membrane"/>
    <property type="evidence" value="ECO:0007669"/>
    <property type="project" value="UniProtKB-KW"/>
</dbReference>
<organism evidence="9 10">
    <name type="scientific">Trypanosoma congolense (strain IL3000)</name>
    <dbReference type="NCBI Taxonomy" id="1068625"/>
    <lineage>
        <taxon>Eukaryota</taxon>
        <taxon>Discoba</taxon>
        <taxon>Euglenozoa</taxon>
        <taxon>Kinetoplastea</taxon>
        <taxon>Metakinetoplastina</taxon>
        <taxon>Trypanosomatida</taxon>
        <taxon>Trypanosomatidae</taxon>
        <taxon>Trypanosoma</taxon>
        <taxon>Nannomonas</taxon>
    </lineage>
</organism>
<keyword evidence="10" id="KW-1185">Reference proteome</keyword>
<evidence type="ECO:0000256" key="7">
    <source>
        <dbReference type="SAM" id="MobiDB-lite"/>
    </source>
</evidence>
<evidence type="ECO:0000259" key="8">
    <source>
        <dbReference type="Pfam" id="PF00913"/>
    </source>
</evidence>
<protein>
    <submittedName>
        <fullName evidence="9">WGS project CAEQ00000000 data, annotated contig 2031</fullName>
    </submittedName>
</protein>
<dbReference type="Proteomes" id="UP000000702">
    <property type="component" value="Unassembled WGS sequence"/>
</dbReference>
<dbReference type="Pfam" id="PF00913">
    <property type="entry name" value="Trypan_glycop"/>
    <property type="match status" value="1"/>
</dbReference>
<sequence>MVALMKSRDEHESKYFDWKLHFHASHECEMNESVLEEIRIMLENVNTEFRTLPSKAVRARALAANSTGRLDEFITVFANAKGDSKYCLGDGNAAKPENLRDCFNKDDFGEESLVDISERLSKQEPNLDSKIEGIKHQSLKDSFADWSSAGCNLIKGAKEGILKSTNLEESLWCGGGILTIGKAFQGVFNSENVGAGENASNTKEGKHALWTADPATKIVHLKNASDAFKAFKTVQQAIQAKVKSIEEKIESCMGGPESGENNTEQNITEPAAT</sequence>
<dbReference type="EMBL" id="CAEQ01001498">
    <property type="protein sequence ID" value="CCD14406.1"/>
    <property type="molecule type" value="Genomic_DNA"/>
</dbReference>
<keyword evidence="6" id="KW-0449">Lipoprotein</keyword>
<keyword evidence="4" id="KW-0472">Membrane</keyword>
<feature type="compositionally biased region" description="Polar residues" evidence="7">
    <location>
        <begin position="259"/>
        <end position="273"/>
    </location>
</feature>
<dbReference type="Gene3D" id="3.90.150.10">
    <property type="entry name" value="Variant Surface Glycoprotein, subunit A domain 1"/>
    <property type="match status" value="1"/>
</dbReference>
<evidence type="ECO:0000256" key="3">
    <source>
        <dbReference type="ARBA" id="ARBA00022622"/>
    </source>
</evidence>
<evidence type="ECO:0000256" key="2">
    <source>
        <dbReference type="ARBA" id="ARBA00022475"/>
    </source>
</evidence>
<dbReference type="GO" id="GO:0042783">
    <property type="term" value="P:symbiont-mediated evasion of host immune response"/>
    <property type="evidence" value="ECO:0007669"/>
    <property type="project" value="InterPro"/>
</dbReference>
<comment type="caution">
    <text evidence="9">The sequence shown here is derived from an EMBL/GenBank/DDBJ whole genome shotgun (WGS) entry which is preliminary data.</text>
</comment>
<keyword evidence="3" id="KW-0336">GPI-anchor</keyword>
<feature type="domain" description="Trypanosome variant surface glycoprotein A-type N-terminal" evidence="8">
    <location>
        <begin position="51"/>
        <end position="241"/>
    </location>
</feature>
<reference evidence="10" key="1">
    <citation type="submission" date="2011-07" db="EMBL/GenBank/DDBJ databases">
        <title>Divergent evolution of antigenic variation in African trypanosomes.</title>
        <authorList>
            <person name="Jackson A.P."/>
            <person name="Berry A."/>
            <person name="Allison H.C."/>
            <person name="Burton P."/>
            <person name="Anderson J."/>
            <person name="Aslett M."/>
            <person name="Brown R."/>
            <person name="Corton N."/>
            <person name="Harris D."/>
            <person name="Hauser H."/>
            <person name="Gamble J."/>
            <person name="Gilderthorp R."/>
            <person name="McQuillan J."/>
            <person name="Quail M.A."/>
            <person name="Sanders M."/>
            <person name="Van Tonder A."/>
            <person name="Ginger M.L."/>
            <person name="Donelson J.E."/>
            <person name="Field M.C."/>
            <person name="Barry J.D."/>
            <person name="Berriman M."/>
            <person name="Hertz-Fowler C."/>
        </authorList>
    </citation>
    <scope>NUCLEOTIDE SEQUENCE [LARGE SCALE GENOMIC DNA]</scope>
    <source>
        <strain evidence="10">IL3000</strain>
    </source>
</reference>
<accession>F9WAY2</accession>
<comment type="subcellular location">
    <subcellularLocation>
        <location evidence="1">Cell membrane</location>
        <topology evidence="1">Lipid-anchor</topology>
        <topology evidence="1">GPI-anchor</topology>
    </subcellularLocation>
</comment>
<evidence type="ECO:0000313" key="9">
    <source>
        <dbReference type="EMBL" id="CCD14406.1"/>
    </source>
</evidence>
<feature type="region of interest" description="Disordered" evidence="7">
    <location>
        <begin position="252"/>
        <end position="273"/>
    </location>
</feature>
<dbReference type="AlphaFoldDB" id="F9WAY2"/>
<dbReference type="SUPFAM" id="SSF58087">
    <property type="entry name" value="Variant surface glycoprotein (N-terminal domain)"/>
    <property type="match status" value="1"/>
</dbReference>
<evidence type="ECO:0000256" key="1">
    <source>
        <dbReference type="ARBA" id="ARBA00004609"/>
    </source>
</evidence>
<keyword evidence="2" id="KW-1003">Cell membrane</keyword>
<dbReference type="VEuPathDB" id="TriTrypDB:TcIL3000_0_50230"/>
<evidence type="ECO:0000313" key="10">
    <source>
        <dbReference type="Proteomes" id="UP000000702"/>
    </source>
</evidence>